<proteinExistence type="inferred from homology"/>
<dbReference type="AlphaFoldDB" id="A0A6N6MB46"/>
<comment type="similarity">
    <text evidence="1">Belongs to the universal stress protein A family.</text>
</comment>
<evidence type="ECO:0000313" key="3">
    <source>
        <dbReference type="EMBL" id="KAB1065651.1"/>
    </source>
</evidence>
<evidence type="ECO:0000313" key="4">
    <source>
        <dbReference type="Proteomes" id="UP000435357"/>
    </source>
</evidence>
<dbReference type="Pfam" id="PF00582">
    <property type="entry name" value="Usp"/>
    <property type="match status" value="2"/>
</dbReference>
<sequence>MKSILVPTDFSENARNAFDYAVKLFGLDGVRYTLINSFETPNAGTSGMLVSIDEMLEKESIADLEKELEYLNNKYKGITVDIESRHGSVDDVVAHWSNQNDVDAVVMGTTGASGLKKTFLGSNAQKVIADSEYPVFSVPEGFLFSPIKKIVFAADLQDISDNAVFDTVKSLAKNYNAHLYITHVVKSGDLGETLEEEKNRLKINQTLDGVDFGFHSLHDDNIVEAIDEFIEEVNADLLVVVPRKVTFWNKLFKKSISKEISYHTKVPLLAVKDH</sequence>
<keyword evidence="4" id="KW-1185">Reference proteome</keyword>
<dbReference type="OrthoDB" id="9788959at2"/>
<dbReference type="PRINTS" id="PR01438">
    <property type="entry name" value="UNVRSLSTRESS"/>
</dbReference>
<feature type="domain" description="UspA" evidence="2">
    <location>
        <begin position="147"/>
        <end position="272"/>
    </location>
</feature>
<dbReference type="Proteomes" id="UP000435357">
    <property type="component" value="Unassembled WGS sequence"/>
</dbReference>
<dbReference type="CDD" id="cd00293">
    <property type="entry name" value="USP-like"/>
    <property type="match status" value="2"/>
</dbReference>
<dbReference type="PANTHER" id="PTHR46268">
    <property type="entry name" value="STRESS RESPONSE PROTEIN NHAX"/>
    <property type="match status" value="1"/>
</dbReference>
<dbReference type="RefSeq" id="WP_151166476.1">
    <property type="nucleotide sequence ID" value="NZ_WACR01000002.1"/>
</dbReference>
<organism evidence="3 4">
    <name type="scientific">Salibacter halophilus</name>
    <dbReference type="NCBI Taxonomy" id="1803916"/>
    <lineage>
        <taxon>Bacteria</taxon>
        <taxon>Pseudomonadati</taxon>
        <taxon>Bacteroidota</taxon>
        <taxon>Flavobacteriia</taxon>
        <taxon>Flavobacteriales</taxon>
        <taxon>Salibacteraceae</taxon>
        <taxon>Salibacter</taxon>
    </lineage>
</organism>
<dbReference type="SUPFAM" id="SSF52402">
    <property type="entry name" value="Adenine nucleotide alpha hydrolases-like"/>
    <property type="match status" value="2"/>
</dbReference>
<dbReference type="Gene3D" id="3.40.50.620">
    <property type="entry name" value="HUPs"/>
    <property type="match status" value="2"/>
</dbReference>
<dbReference type="InterPro" id="IPR014729">
    <property type="entry name" value="Rossmann-like_a/b/a_fold"/>
</dbReference>
<dbReference type="InterPro" id="IPR006016">
    <property type="entry name" value="UspA"/>
</dbReference>
<evidence type="ECO:0000259" key="2">
    <source>
        <dbReference type="Pfam" id="PF00582"/>
    </source>
</evidence>
<comment type="caution">
    <text evidence="3">The sequence shown here is derived from an EMBL/GenBank/DDBJ whole genome shotgun (WGS) entry which is preliminary data.</text>
</comment>
<name>A0A6N6MB46_9FLAO</name>
<feature type="domain" description="UspA" evidence="2">
    <location>
        <begin position="1"/>
        <end position="138"/>
    </location>
</feature>
<protein>
    <submittedName>
        <fullName evidence="3">Universal stress protein</fullName>
    </submittedName>
</protein>
<dbReference type="PANTHER" id="PTHR46268:SF6">
    <property type="entry name" value="UNIVERSAL STRESS PROTEIN UP12"/>
    <property type="match status" value="1"/>
</dbReference>
<accession>A0A6N6MB46</accession>
<dbReference type="EMBL" id="WACR01000002">
    <property type="protein sequence ID" value="KAB1065651.1"/>
    <property type="molecule type" value="Genomic_DNA"/>
</dbReference>
<dbReference type="InterPro" id="IPR006015">
    <property type="entry name" value="Universal_stress_UspA"/>
</dbReference>
<evidence type="ECO:0000256" key="1">
    <source>
        <dbReference type="ARBA" id="ARBA00008791"/>
    </source>
</evidence>
<gene>
    <name evidence="3" type="ORF">F3059_03075</name>
</gene>
<reference evidence="3 4" key="1">
    <citation type="submission" date="2019-09" db="EMBL/GenBank/DDBJ databases">
        <title>Genomes of Cryomorphaceae.</title>
        <authorList>
            <person name="Bowman J.P."/>
        </authorList>
    </citation>
    <scope>NUCLEOTIDE SEQUENCE [LARGE SCALE GENOMIC DNA]</scope>
    <source>
        <strain evidence="3 4">KCTC 52047</strain>
    </source>
</reference>